<dbReference type="Gene3D" id="2.30.110.10">
    <property type="entry name" value="Electron Transport, Fmn-binding Protein, Chain A"/>
    <property type="match status" value="1"/>
</dbReference>
<comment type="caution">
    <text evidence="2">The sequence shown here is derived from an EMBL/GenBank/DDBJ whole genome shotgun (WGS) entry which is preliminary data.</text>
</comment>
<feature type="domain" description="CREG-like beta-barrel" evidence="1">
    <location>
        <begin position="9"/>
        <end position="142"/>
    </location>
</feature>
<dbReference type="SUPFAM" id="SSF50475">
    <property type="entry name" value="FMN-binding split barrel"/>
    <property type="match status" value="1"/>
</dbReference>
<protein>
    <submittedName>
        <fullName evidence="2">Pyridoxamine 5'-phosphate oxidase</fullName>
    </submittedName>
</protein>
<dbReference type="PANTHER" id="PTHR13343">
    <property type="entry name" value="CREG1 PROTEIN"/>
    <property type="match status" value="1"/>
</dbReference>
<dbReference type="EMBL" id="BSPX01000003">
    <property type="protein sequence ID" value="GLT21022.1"/>
    <property type="molecule type" value="Genomic_DNA"/>
</dbReference>
<dbReference type="Proteomes" id="UP001157167">
    <property type="component" value="Unassembled WGS sequence"/>
</dbReference>
<organism evidence="2 3">
    <name type="scientific">Zoogloea oryzae</name>
    <dbReference type="NCBI Taxonomy" id="310767"/>
    <lineage>
        <taxon>Bacteria</taxon>
        <taxon>Pseudomonadati</taxon>
        <taxon>Pseudomonadota</taxon>
        <taxon>Betaproteobacteria</taxon>
        <taxon>Rhodocyclales</taxon>
        <taxon>Zoogloeaceae</taxon>
        <taxon>Zoogloea</taxon>
    </lineage>
</organism>
<evidence type="ECO:0000259" key="1">
    <source>
        <dbReference type="Pfam" id="PF13883"/>
    </source>
</evidence>
<dbReference type="InterPro" id="IPR012349">
    <property type="entry name" value="Split_barrel_FMN-bd"/>
</dbReference>
<gene>
    <name evidence="2" type="ORF">GCM10007933_04740</name>
</gene>
<name>A0ABQ6F637_9RHOO</name>
<accession>A0ABQ6F637</accession>
<dbReference type="Pfam" id="PF13883">
    <property type="entry name" value="CREG_beta-barrel"/>
    <property type="match status" value="1"/>
</dbReference>
<reference evidence="3" key="1">
    <citation type="journal article" date="2019" name="Int. J. Syst. Evol. Microbiol.">
        <title>The Global Catalogue of Microorganisms (GCM) 10K type strain sequencing project: providing services to taxonomists for standard genome sequencing and annotation.</title>
        <authorList>
            <consortium name="The Broad Institute Genomics Platform"/>
            <consortium name="The Broad Institute Genome Sequencing Center for Infectious Disease"/>
            <person name="Wu L."/>
            <person name="Ma J."/>
        </authorList>
    </citation>
    <scope>NUCLEOTIDE SEQUENCE [LARGE SCALE GENOMIC DNA]</scope>
    <source>
        <strain evidence="3">NBRC 102407</strain>
    </source>
</reference>
<dbReference type="PANTHER" id="PTHR13343:SF17">
    <property type="entry name" value="CELLULAR REPRESSOR OF E1A-STIMULATED GENES, ISOFORM A"/>
    <property type="match status" value="1"/>
</dbReference>
<dbReference type="RefSeq" id="WP_284186574.1">
    <property type="nucleotide sequence ID" value="NZ_BSPX01000003.1"/>
</dbReference>
<evidence type="ECO:0000313" key="2">
    <source>
        <dbReference type="EMBL" id="GLT21022.1"/>
    </source>
</evidence>
<dbReference type="InterPro" id="IPR055343">
    <property type="entry name" value="CREG_beta-barrel"/>
</dbReference>
<sequence length="225" mass="23637">MKIDYAEVRALLRQSRSGALGTHSVAMPGFPFVSAVPFVSDASGRPVFLISGLAEHTRNLLADPRASLLVTEGDGINLAQARLTLLGRVQPVDLDEASRQRYVRYSPESALYLELGDFRFFRLEPDKARFVGGFGRMGWLAAEAPAAALDPDTEAGLVARLECQVPPGVAVVGIDREGLDVRIGGVLRRLALPPTDGGAAALEAAAAAILPGLEAPPAAGDSNLA</sequence>
<proteinExistence type="predicted"/>
<keyword evidence="3" id="KW-1185">Reference proteome</keyword>
<evidence type="ECO:0000313" key="3">
    <source>
        <dbReference type="Proteomes" id="UP001157167"/>
    </source>
</evidence>